<dbReference type="InParanoid" id="E5A1W2"/>
<feature type="region of interest" description="Disordered" evidence="1">
    <location>
        <begin position="57"/>
        <end position="78"/>
    </location>
</feature>
<dbReference type="VEuPathDB" id="FungiDB:LEMA_uP090880.1"/>
<dbReference type="Proteomes" id="UP000002668">
    <property type="component" value="Genome"/>
</dbReference>
<keyword evidence="3" id="KW-1185">Reference proteome</keyword>
<dbReference type="EMBL" id="FP929132">
    <property type="protein sequence ID" value="CBX97679.1"/>
    <property type="molecule type" value="Genomic_DNA"/>
</dbReference>
<accession>E5A1W2</accession>
<gene>
    <name evidence="2" type="ORF">LEMA_uP090880.1</name>
</gene>
<evidence type="ECO:0000313" key="3">
    <source>
        <dbReference type="Proteomes" id="UP000002668"/>
    </source>
</evidence>
<dbReference type="HOGENOM" id="CLU_2622465_0_0_1"/>
<protein>
    <submittedName>
        <fullName evidence="2">Predicted protein</fullName>
    </submittedName>
</protein>
<sequence>MGRHNDKALEMAVVQGEMRCAHTRWSCLRTQPFLRLWEDVGYDGWYAAQPLETWRRWGGQPRQSPRLTRRIQEANFST</sequence>
<organism evidence="3">
    <name type="scientific">Leptosphaeria maculans (strain JN3 / isolate v23.1.3 / race Av1-4-5-6-7-8)</name>
    <name type="common">Blackleg fungus</name>
    <name type="synonym">Phoma lingam</name>
    <dbReference type="NCBI Taxonomy" id="985895"/>
    <lineage>
        <taxon>Eukaryota</taxon>
        <taxon>Fungi</taxon>
        <taxon>Dikarya</taxon>
        <taxon>Ascomycota</taxon>
        <taxon>Pezizomycotina</taxon>
        <taxon>Dothideomycetes</taxon>
        <taxon>Pleosporomycetidae</taxon>
        <taxon>Pleosporales</taxon>
        <taxon>Pleosporineae</taxon>
        <taxon>Leptosphaeriaceae</taxon>
        <taxon>Plenodomus</taxon>
        <taxon>Plenodomus lingam/Leptosphaeria maculans species complex</taxon>
    </lineage>
</organism>
<evidence type="ECO:0000256" key="1">
    <source>
        <dbReference type="SAM" id="MobiDB-lite"/>
    </source>
</evidence>
<dbReference type="AlphaFoldDB" id="E5A1W2"/>
<evidence type="ECO:0000313" key="2">
    <source>
        <dbReference type="EMBL" id="CBX97679.1"/>
    </source>
</evidence>
<name>E5A1W2_LEPMJ</name>
<proteinExistence type="predicted"/>
<reference evidence="3" key="1">
    <citation type="journal article" date="2011" name="Nat. Commun.">
        <title>Effector diversification within compartments of the Leptosphaeria maculans genome affected by Repeat-Induced Point mutations.</title>
        <authorList>
            <person name="Rouxel T."/>
            <person name="Grandaubert J."/>
            <person name="Hane J.K."/>
            <person name="Hoede C."/>
            <person name="van de Wouw A.P."/>
            <person name="Couloux A."/>
            <person name="Dominguez V."/>
            <person name="Anthouard V."/>
            <person name="Bally P."/>
            <person name="Bourras S."/>
            <person name="Cozijnsen A.J."/>
            <person name="Ciuffetti L.M."/>
            <person name="Degrave A."/>
            <person name="Dilmaghani A."/>
            <person name="Duret L."/>
            <person name="Fudal I."/>
            <person name="Goodwin S.B."/>
            <person name="Gout L."/>
            <person name="Glaser N."/>
            <person name="Linglin J."/>
            <person name="Kema G.H.J."/>
            <person name="Lapalu N."/>
            <person name="Lawrence C.B."/>
            <person name="May K."/>
            <person name="Meyer M."/>
            <person name="Ollivier B."/>
            <person name="Poulain J."/>
            <person name="Schoch C.L."/>
            <person name="Simon A."/>
            <person name="Spatafora J.W."/>
            <person name="Stachowiak A."/>
            <person name="Turgeon B.G."/>
            <person name="Tyler B.M."/>
            <person name="Vincent D."/>
            <person name="Weissenbach J."/>
            <person name="Amselem J."/>
            <person name="Quesneville H."/>
            <person name="Oliver R.P."/>
            <person name="Wincker P."/>
            <person name="Balesdent M.-H."/>
            <person name="Howlett B.J."/>
        </authorList>
    </citation>
    <scope>NUCLEOTIDE SEQUENCE [LARGE SCALE GENOMIC DNA]</scope>
    <source>
        <strain evidence="3">JN3 / isolate v23.1.3 / race Av1-4-5-6-7-8</strain>
    </source>
</reference>